<gene>
    <name evidence="2" type="ORF">H9Y05_06550</name>
</gene>
<reference evidence="2" key="1">
    <citation type="submission" date="2020-09" db="EMBL/GenBank/DDBJ databases">
        <title>Taishania pollutisoli gen. nov., sp. nov., Isolated from Tetrabromobisphenol A-Contaminated Soil.</title>
        <authorList>
            <person name="Chen Q."/>
        </authorList>
    </citation>
    <scope>NUCLEOTIDE SEQUENCE</scope>
    <source>
        <strain evidence="2">CZZ-1</strain>
    </source>
</reference>
<feature type="signal peptide" evidence="1">
    <location>
        <begin position="1"/>
        <end position="21"/>
    </location>
</feature>
<feature type="chain" id="PRO_5035325413" evidence="1">
    <location>
        <begin position="22"/>
        <end position="410"/>
    </location>
</feature>
<evidence type="ECO:0000313" key="2">
    <source>
        <dbReference type="EMBL" id="MBC9812136.1"/>
    </source>
</evidence>
<protein>
    <submittedName>
        <fullName evidence="2">Uncharacterized protein</fullName>
    </submittedName>
</protein>
<comment type="caution">
    <text evidence="2">The sequence shown here is derived from an EMBL/GenBank/DDBJ whole genome shotgun (WGS) entry which is preliminary data.</text>
</comment>
<accession>A0A8J6P8L6</accession>
<dbReference type="SUPFAM" id="SSF51126">
    <property type="entry name" value="Pectin lyase-like"/>
    <property type="match status" value="1"/>
</dbReference>
<name>A0A8J6P8L6_9FLAO</name>
<keyword evidence="3" id="KW-1185">Reference proteome</keyword>
<dbReference type="InterPro" id="IPR011050">
    <property type="entry name" value="Pectin_lyase_fold/virulence"/>
</dbReference>
<evidence type="ECO:0000313" key="3">
    <source>
        <dbReference type="Proteomes" id="UP000652681"/>
    </source>
</evidence>
<dbReference type="RefSeq" id="WP_216713824.1">
    <property type="nucleotide sequence ID" value="NZ_JACVEL010000003.1"/>
</dbReference>
<dbReference type="EMBL" id="JACVEL010000003">
    <property type="protein sequence ID" value="MBC9812136.1"/>
    <property type="molecule type" value="Genomic_DNA"/>
</dbReference>
<sequence length="410" mass="43372">MRTTRLLSLICLILSSANLFAADRIVQHNGPAGTYGSISAAITAAADGDNIVINNRTDALPWTENLTINKTLTFVSAVDNVQWLLDGTISIVTAEGRVITIVGMKNMAPLGHITKTGAVPVNRTKLNITYSEIVGNITMVSGVDLFLGSSKAGIVTFSYGKIIGNELNSAVCNTDANASEDVTLIIGNRVGTVGYVPTNGFEINTTSHYLNFSNNLVHGSYYGVLITALKSGASTSAITNCVLTTSATSGGCALYIGQSSGNLNVDNSMLCGNFVQSNPGACGVRQANNGGTLTNFTYNLYYSAGTGCFSLNSVQGNIFTGDVERDNINTLTGLPINSWTGYVNAGSPMNTFLDLDLTRNDIGVYGGSYSFNNFMPFMNNTESSRVIYVNTPRIVNQGTTMSVQAIGYDK</sequence>
<evidence type="ECO:0000256" key="1">
    <source>
        <dbReference type="SAM" id="SignalP"/>
    </source>
</evidence>
<organism evidence="2 3">
    <name type="scientific">Taishania pollutisoli</name>
    <dbReference type="NCBI Taxonomy" id="2766479"/>
    <lineage>
        <taxon>Bacteria</taxon>
        <taxon>Pseudomonadati</taxon>
        <taxon>Bacteroidota</taxon>
        <taxon>Flavobacteriia</taxon>
        <taxon>Flavobacteriales</taxon>
        <taxon>Crocinitomicaceae</taxon>
        <taxon>Taishania</taxon>
    </lineage>
</organism>
<proteinExistence type="predicted"/>
<dbReference type="AlphaFoldDB" id="A0A8J6P8L6"/>
<dbReference type="Proteomes" id="UP000652681">
    <property type="component" value="Unassembled WGS sequence"/>
</dbReference>
<keyword evidence="1" id="KW-0732">Signal</keyword>